<sequence length="196" mass="21600">MTHDTPDIGALIGSRICHDLISPLGAIGNGLELLRMTGDPAGEEMSLIGDSVAHANARIRFFRLAYGMAGAEQSVAPGELREILEGLWGHGRLQVDWQATSTSRQEVKLALLLLQCLETALPRGGRIEVRKGSEWLLTAEGERMRVEESHWACLRKLGQTTEISAAQVQFLLAPLEAARQQRHISVDIGERLEIRF</sequence>
<dbReference type="AlphaFoldDB" id="A0A086YC57"/>
<accession>A0A086YC57</accession>
<organism evidence="1 2">
    <name type="scientific">Haematobacter massiliensis</name>
    <dbReference type="NCBI Taxonomy" id="195105"/>
    <lineage>
        <taxon>Bacteria</taxon>
        <taxon>Pseudomonadati</taxon>
        <taxon>Pseudomonadota</taxon>
        <taxon>Alphaproteobacteria</taxon>
        <taxon>Rhodobacterales</taxon>
        <taxon>Paracoccaceae</taxon>
        <taxon>Haematobacter</taxon>
    </lineage>
</organism>
<dbReference type="RefSeq" id="WP_035705907.1">
    <property type="nucleotide sequence ID" value="NZ_CAMIFG010000150.1"/>
</dbReference>
<dbReference type="OrthoDB" id="9803702at2"/>
<dbReference type="InterPro" id="IPR018762">
    <property type="entry name" value="ChpT_C"/>
</dbReference>
<dbReference type="Gene3D" id="1.10.287.130">
    <property type="match status" value="1"/>
</dbReference>
<name>A0A086YC57_9RHOB</name>
<dbReference type="InterPro" id="IPR036890">
    <property type="entry name" value="HATPase_C_sf"/>
</dbReference>
<dbReference type="STRING" id="195105.CN97_05425"/>
<evidence type="ECO:0000313" key="2">
    <source>
        <dbReference type="Proteomes" id="UP000028826"/>
    </source>
</evidence>
<gene>
    <name evidence="1" type="ORF">CN97_05425</name>
</gene>
<keyword evidence="2" id="KW-1185">Reference proteome</keyword>
<dbReference type="EMBL" id="JGYG01000001">
    <property type="protein sequence ID" value="KFI31857.1"/>
    <property type="molecule type" value="Genomic_DNA"/>
</dbReference>
<protein>
    <submittedName>
        <fullName evidence="1">Histidine phosphotransferase</fullName>
    </submittedName>
</protein>
<keyword evidence="1" id="KW-0808">Transferase</keyword>
<reference evidence="1 2" key="1">
    <citation type="submission" date="2014-03" db="EMBL/GenBank/DDBJ databases">
        <title>Genome of Haematobacter massiliensis CCUG 47968.</title>
        <authorList>
            <person name="Wang D."/>
            <person name="Wang G."/>
        </authorList>
    </citation>
    <scope>NUCLEOTIDE SEQUENCE [LARGE SCALE GENOMIC DNA]</scope>
    <source>
        <strain evidence="1 2">CCUG 47968</strain>
    </source>
</reference>
<comment type="caution">
    <text evidence="1">The sequence shown here is derived from an EMBL/GenBank/DDBJ whole genome shotgun (WGS) entry which is preliminary data.</text>
</comment>
<proteinExistence type="predicted"/>
<dbReference type="eggNOG" id="COG5385">
    <property type="taxonomic scope" value="Bacteria"/>
</dbReference>
<evidence type="ECO:0000313" key="1">
    <source>
        <dbReference type="EMBL" id="KFI31857.1"/>
    </source>
</evidence>
<dbReference type="Pfam" id="PF10090">
    <property type="entry name" value="HPTransfase"/>
    <property type="match status" value="1"/>
</dbReference>
<dbReference type="Proteomes" id="UP000028826">
    <property type="component" value="Unassembled WGS sequence"/>
</dbReference>
<dbReference type="Gene3D" id="3.30.565.10">
    <property type="entry name" value="Histidine kinase-like ATPase, C-terminal domain"/>
    <property type="match status" value="1"/>
</dbReference>
<dbReference type="GO" id="GO:0016740">
    <property type="term" value="F:transferase activity"/>
    <property type="evidence" value="ECO:0007669"/>
    <property type="project" value="UniProtKB-KW"/>
</dbReference>